<evidence type="ECO:0000313" key="1">
    <source>
        <dbReference type="EMBL" id="SHF93785.1"/>
    </source>
</evidence>
<keyword evidence="1" id="KW-0413">Isomerase</keyword>
<protein>
    <submittedName>
        <fullName evidence="1">D-lyxose ketol-isomerase</fullName>
    </submittedName>
</protein>
<accession>A0A1M5FQK0</accession>
<dbReference type="STRING" id="871325.SAMN05444349_1487"/>
<dbReference type="OrthoDB" id="7067371at2"/>
<proteinExistence type="predicted"/>
<reference evidence="1 2" key="1">
    <citation type="submission" date="2016-11" db="EMBL/GenBank/DDBJ databases">
        <authorList>
            <person name="Jaros S."/>
            <person name="Januszkiewicz K."/>
            <person name="Wedrychowicz H."/>
        </authorList>
    </citation>
    <scope>NUCLEOTIDE SEQUENCE [LARGE SCALE GENOMIC DNA]</scope>
    <source>
        <strain evidence="1 2">DSM 26883</strain>
    </source>
</reference>
<gene>
    <name evidence="1" type="ORF">SAMN05444349_1487</name>
</gene>
<dbReference type="InterPro" id="IPR014710">
    <property type="entry name" value="RmlC-like_jellyroll"/>
</dbReference>
<evidence type="ECO:0000313" key="2">
    <source>
        <dbReference type="Proteomes" id="UP000184436"/>
    </source>
</evidence>
<organism evidence="1 2">
    <name type="scientific">Bacteroides faecichinchillae</name>
    <dbReference type="NCBI Taxonomy" id="871325"/>
    <lineage>
        <taxon>Bacteria</taxon>
        <taxon>Pseudomonadati</taxon>
        <taxon>Bacteroidota</taxon>
        <taxon>Bacteroidia</taxon>
        <taxon>Bacteroidales</taxon>
        <taxon>Bacteroidaceae</taxon>
        <taxon>Bacteroides</taxon>
    </lineage>
</organism>
<dbReference type="AlphaFoldDB" id="A0A1M5FQK0"/>
<dbReference type="Proteomes" id="UP000184436">
    <property type="component" value="Unassembled WGS sequence"/>
</dbReference>
<name>A0A1M5FQK0_9BACE</name>
<keyword evidence="2" id="KW-1185">Reference proteome</keyword>
<dbReference type="GO" id="GO:0016853">
    <property type="term" value="F:isomerase activity"/>
    <property type="evidence" value="ECO:0007669"/>
    <property type="project" value="UniProtKB-KW"/>
</dbReference>
<dbReference type="Gene3D" id="2.60.120.10">
    <property type="entry name" value="Jelly Rolls"/>
    <property type="match status" value="1"/>
</dbReference>
<sequence>MKYLKKYTNADYYKNGEFQQDVAIEAMKDMFAYYGVPFTELMAKDIWVTDFSLGDFEHVGMGGIFWVNDPEYKYFAHAIYLLPDQMIPEHAHVATNFPAKHESWMVEKGWVYNFSEIGDETPKVPTIAASHGPIKSKNYVIQKVGDVLRLKALGTYHFMMAGPEGAVVSEWACYHDNDGLRFTNPIAAL</sequence>
<dbReference type="EMBL" id="FQVD01000048">
    <property type="protein sequence ID" value="SHF93785.1"/>
    <property type="molecule type" value="Genomic_DNA"/>
</dbReference>